<organism evidence="2">
    <name type="scientific">Arundo donax</name>
    <name type="common">Giant reed</name>
    <name type="synonym">Donax arundinaceus</name>
    <dbReference type="NCBI Taxonomy" id="35708"/>
    <lineage>
        <taxon>Eukaryota</taxon>
        <taxon>Viridiplantae</taxon>
        <taxon>Streptophyta</taxon>
        <taxon>Embryophyta</taxon>
        <taxon>Tracheophyta</taxon>
        <taxon>Spermatophyta</taxon>
        <taxon>Magnoliopsida</taxon>
        <taxon>Liliopsida</taxon>
        <taxon>Poales</taxon>
        <taxon>Poaceae</taxon>
        <taxon>PACMAD clade</taxon>
        <taxon>Arundinoideae</taxon>
        <taxon>Arundineae</taxon>
        <taxon>Arundo</taxon>
    </lineage>
</organism>
<name>A0A0A9H349_ARUDO</name>
<keyword evidence="1" id="KW-0732">Signal</keyword>
<feature type="chain" id="PRO_5002048027" evidence="1">
    <location>
        <begin position="19"/>
        <end position="54"/>
    </location>
</feature>
<reference evidence="2" key="2">
    <citation type="journal article" date="2015" name="Data Brief">
        <title>Shoot transcriptome of the giant reed, Arundo donax.</title>
        <authorList>
            <person name="Barrero R.A."/>
            <person name="Guerrero F.D."/>
            <person name="Moolhuijzen P."/>
            <person name="Goolsby J.A."/>
            <person name="Tidwell J."/>
            <person name="Bellgard S.E."/>
            <person name="Bellgard M.I."/>
        </authorList>
    </citation>
    <scope>NUCLEOTIDE SEQUENCE</scope>
    <source>
        <tissue evidence="2">Shoot tissue taken approximately 20 cm above the soil surface</tissue>
    </source>
</reference>
<proteinExistence type="predicted"/>
<accession>A0A0A9H349</accession>
<dbReference type="EMBL" id="GBRH01167672">
    <property type="protein sequence ID" value="JAE30224.1"/>
    <property type="molecule type" value="Transcribed_RNA"/>
</dbReference>
<evidence type="ECO:0000313" key="2">
    <source>
        <dbReference type="EMBL" id="JAE30224.1"/>
    </source>
</evidence>
<feature type="signal peptide" evidence="1">
    <location>
        <begin position="1"/>
        <end position="18"/>
    </location>
</feature>
<sequence>MLAFLISLFGWCLRHVYARCFTCKGAQHCCARGHAGCAGRRNRMCPHSGPAGSR</sequence>
<dbReference type="AlphaFoldDB" id="A0A0A9H349"/>
<protein>
    <submittedName>
        <fullName evidence="2">Uncharacterized protein</fullName>
    </submittedName>
</protein>
<evidence type="ECO:0000256" key="1">
    <source>
        <dbReference type="SAM" id="SignalP"/>
    </source>
</evidence>
<reference evidence="2" key="1">
    <citation type="submission" date="2014-09" db="EMBL/GenBank/DDBJ databases">
        <authorList>
            <person name="Magalhaes I.L.F."/>
            <person name="Oliveira U."/>
            <person name="Santos F.R."/>
            <person name="Vidigal T.H.D.A."/>
            <person name="Brescovit A.D."/>
            <person name="Santos A.J."/>
        </authorList>
    </citation>
    <scope>NUCLEOTIDE SEQUENCE</scope>
    <source>
        <tissue evidence="2">Shoot tissue taken approximately 20 cm above the soil surface</tissue>
    </source>
</reference>